<dbReference type="Proteomes" id="UP000256405">
    <property type="component" value="Unassembled WGS sequence"/>
</dbReference>
<keyword evidence="3" id="KW-1185">Reference proteome</keyword>
<comment type="caution">
    <text evidence="2">The sequence shown here is derived from an EMBL/GenBank/DDBJ whole genome shotgun (WGS) entry which is preliminary data.</text>
</comment>
<dbReference type="Pfam" id="PF12867">
    <property type="entry name" value="DinB_2"/>
    <property type="match status" value="1"/>
</dbReference>
<dbReference type="OrthoDB" id="9796039at2"/>
<evidence type="ECO:0000313" key="3">
    <source>
        <dbReference type="Proteomes" id="UP000256405"/>
    </source>
</evidence>
<dbReference type="InterPro" id="IPR024775">
    <property type="entry name" value="DinB-like"/>
</dbReference>
<organism evidence="2 3">
    <name type="scientific">Algoriphagus antarcticus</name>
    <dbReference type="NCBI Taxonomy" id="238540"/>
    <lineage>
        <taxon>Bacteria</taxon>
        <taxon>Pseudomonadati</taxon>
        <taxon>Bacteroidota</taxon>
        <taxon>Cytophagia</taxon>
        <taxon>Cytophagales</taxon>
        <taxon>Cyclobacteriaceae</taxon>
        <taxon>Algoriphagus</taxon>
    </lineage>
</organism>
<dbReference type="NCBIfam" id="NF009807">
    <property type="entry name" value="PRK13291.1"/>
    <property type="match status" value="1"/>
</dbReference>
<dbReference type="Gene3D" id="1.20.120.450">
    <property type="entry name" value="dinb family like domain"/>
    <property type="match status" value="1"/>
</dbReference>
<accession>A0A3E0DN70</accession>
<dbReference type="SUPFAM" id="SSF109854">
    <property type="entry name" value="DinB/YfiT-like putative metalloenzymes"/>
    <property type="match status" value="1"/>
</dbReference>
<dbReference type="AlphaFoldDB" id="A0A3E0DN70"/>
<proteinExistence type="predicted"/>
<sequence length="177" mass="20761">MIDIELLKYPIGKFQMPEHIFDKNLKEAVAYLRAFPKYLEETIHAFSEEQLNTPYRPEGWTVKQLIHHLSDSHMNALMRFKLALTEDNPTIKPYDEAAWAQLADYSSPSSESIPLIRGIHAKWAIILDSMSSEDFEKTYFHPESQSSVPLSEVTLMYQWHSMHHLAHIQHLIIRENW</sequence>
<feature type="domain" description="DinB-like" evidence="1">
    <location>
        <begin position="32"/>
        <end position="168"/>
    </location>
</feature>
<dbReference type="RefSeq" id="WP_086542729.1">
    <property type="nucleotide sequence ID" value="NZ_MSSW01000052.1"/>
</dbReference>
<name>A0A3E0DN70_9BACT</name>
<reference evidence="2 3" key="1">
    <citation type="submission" date="2018-08" db="EMBL/GenBank/DDBJ databases">
        <title>Genomic Encyclopedia of Archaeal and Bacterial Type Strains, Phase II (KMG-II): from individual species to whole genera.</title>
        <authorList>
            <person name="Goeker M."/>
        </authorList>
    </citation>
    <scope>NUCLEOTIDE SEQUENCE [LARGE SCALE GENOMIC DNA]</scope>
    <source>
        <strain evidence="2 3">DSM 15986</strain>
    </source>
</reference>
<dbReference type="EMBL" id="QUNF01000017">
    <property type="protein sequence ID" value="REG83568.1"/>
    <property type="molecule type" value="Genomic_DNA"/>
</dbReference>
<dbReference type="InterPro" id="IPR034660">
    <property type="entry name" value="DinB/YfiT-like"/>
</dbReference>
<protein>
    <submittedName>
        <fullName evidence="2">DinB family protein</fullName>
    </submittedName>
</protein>
<gene>
    <name evidence="2" type="ORF">C8N25_11769</name>
</gene>
<evidence type="ECO:0000259" key="1">
    <source>
        <dbReference type="Pfam" id="PF12867"/>
    </source>
</evidence>
<evidence type="ECO:0000313" key="2">
    <source>
        <dbReference type="EMBL" id="REG83568.1"/>
    </source>
</evidence>